<dbReference type="Proteomes" id="UP001153954">
    <property type="component" value="Unassembled WGS sequence"/>
</dbReference>
<dbReference type="Pfam" id="PF13837">
    <property type="entry name" value="Myb_DNA-bind_4"/>
    <property type="match status" value="1"/>
</dbReference>
<dbReference type="EMBL" id="CAKOGL010000004">
    <property type="protein sequence ID" value="CAH2085712.1"/>
    <property type="molecule type" value="Genomic_DNA"/>
</dbReference>
<comment type="caution">
    <text evidence="3">The sequence shown here is derived from an EMBL/GenBank/DDBJ whole genome shotgun (WGS) entry which is preliminary data.</text>
</comment>
<evidence type="ECO:0000256" key="1">
    <source>
        <dbReference type="SAM" id="MobiDB-lite"/>
    </source>
</evidence>
<evidence type="ECO:0000313" key="4">
    <source>
        <dbReference type="Proteomes" id="UP001153954"/>
    </source>
</evidence>
<proteinExistence type="predicted"/>
<evidence type="ECO:0000313" key="3">
    <source>
        <dbReference type="EMBL" id="CAH2085712.1"/>
    </source>
</evidence>
<reference evidence="3" key="1">
    <citation type="submission" date="2022-03" db="EMBL/GenBank/DDBJ databases">
        <authorList>
            <person name="Tunstrom K."/>
        </authorList>
    </citation>
    <scope>NUCLEOTIDE SEQUENCE</scope>
</reference>
<protein>
    <recommendedName>
        <fullName evidence="2">Myb/SANT-like DNA-binding domain-containing protein</fullName>
    </recommendedName>
</protein>
<name>A0AAU9TID7_EUPED</name>
<accession>A0AAU9TID7</accession>
<keyword evidence="4" id="KW-1185">Reference proteome</keyword>
<evidence type="ECO:0000259" key="2">
    <source>
        <dbReference type="Pfam" id="PF13837"/>
    </source>
</evidence>
<sequence length="216" mass="25505">MHKQNTVNSGYTRKSRKNCNNIDDVQIDCLENPCQEESLSQQNKENDDYIEYEYLESDLEEDLNLAYSQNSPKEKRKFFETESEETDENSSSNEKSSHFRETCQKNLSATKKGDCWNYNETLALIKNYASHVDELSHPVFRKYFWQNVSNDLIRQKYCFDKKQCQTKWNNLLRTYRTCKDKSGRAPIRFMFFEAMDEVIGTRPSNSSSHTTTSLKK</sequence>
<gene>
    <name evidence="3" type="ORF">EEDITHA_LOCUS2160</name>
</gene>
<feature type="region of interest" description="Disordered" evidence="1">
    <location>
        <begin position="74"/>
        <end position="98"/>
    </location>
</feature>
<feature type="domain" description="Myb/SANT-like DNA-binding" evidence="2">
    <location>
        <begin position="114"/>
        <end position="198"/>
    </location>
</feature>
<dbReference type="Gene3D" id="1.10.10.60">
    <property type="entry name" value="Homeodomain-like"/>
    <property type="match status" value="1"/>
</dbReference>
<organism evidence="3 4">
    <name type="scientific">Euphydryas editha</name>
    <name type="common">Edith's checkerspot</name>
    <dbReference type="NCBI Taxonomy" id="104508"/>
    <lineage>
        <taxon>Eukaryota</taxon>
        <taxon>Metazoa</taxon>
        <taxon>Ecdysozoa</taxon>
        <taxon>Arthropoda</taxon>
        <taxon>Hexapoda</taxon>
        <taxon>Insecta</taxon>
        <taxon>Pterygota</taxon>
        <taxon>Neoptera</taxon>
        <taxon>Endopterygota</taxon>
        <taxon>Lepidoptera</taxon>
        <taxon>Glossata</taxon>
        <taxon>Ditrysia</taxon>
        <taxon>Papilionoidea</taxon>
        <taxon>Nymphalidae</taxon>
        <taxon>Nymphalinae</taxon>
        <taxon>Euphydryas</taxon>
    </lineage>
</organism>
<dbReference type="InterPro" id="IPR044822">
    <property type="entry name" value="Myb_DNA-bind_4"/>
</dbReference>
<dbReference type="AlphaFoldDB" id="A0AAU9TID7"/>